<dbReference type="EMBL" id="JBBYAF010000003">
    <property type="protein sequence ID" value="MEL3971098.1"/>
    <property type="molecule type" value="Genomic_DNA"/>
</dbReference>
<dbReference type="InterPro" id="IPR011704">
    <property type="entry name" value="ATPase_dyneun-rel_AAA"/>
</dbReference>
<dbReference type="SUPFAM" id="SSF52540">
    <property type="entry name" value="P-loop containing nucleoside triphosphate hydrolases"/>
    <property type="match status" value="1"/>
</dbReference>
<dbReference type="RefSeq" id="WP_341979982.1">
    <property type="nucleotide sequence ID" value="NZ_JBBYAF010000003.1"/>
</dbReference>
<evidence type="ECO:0000313" key="2">
    <source>
        <dbReference type="EMBL" id="MEL3971098.1"/>
    </source>
</evidence>
<dbReference type="PANTHER" id="PTHR37291">
    <property type="entry name" value="5-METHYLCYTOSINE-SPECIFIC RESTRICTION ENZYME B"/>
    <property type="match status" value="1"/>
</dbReference>
<proteinExistence type="predicted"/>
<sequence length="748" mass="86529">MERIQQIINTYKGLTLEQVMTNYKEVFDAQYTETNRWHKSYEQRVSDANWDDERKETFIRVFQKIRGDEKFTGEDVGDLDTFTGAIDTIVMTNNMINNFKSNKLDMVALFNEIKAEGDYRTIRDDFDMPEKLRGHFVHLYSIVKNIQDPSNYVVAYKFERSINQLIFGKRSGDAYIDLLETYRSFDKVGEKDDLRFYVYTGVILKLIVNDLNELNTPLKQAEFKKLNKLIFQFASRSKSLNLNCSLLSFQSSVSISSLETKLGQGGSVFGRVRTDAINLKTLRHMDQASLFICDQSKKEIEWIGDIERIYFREDEVPLNGEKIELQASVSKGETIWLEISKLTKLPQRRMLDQVKPVHETKTSKLPQHGLHLIFADRHTIQSGEKQIDPAPEKVVPDYENDELSFNLNTILFGPPGTGKTYQVSTRSLEILYNKTADELDSTKVKETYKQFQQKGQIRFVTFHQSYAYEDFIEGLRSDGKAFVPKDGVLKQIVIDALHAGLPKPLNQLDYDGRKERVMKALETNERFDFRQADRFVMIIDEINRANISKVFGELITLLEEDKRLNTENETRVKLPYSGETFVLPPNLYLIGTMNTADRSIALLDTALRRRFGFEEVGPQPSLLEPIDDIDLPTLLHRINQRIEVLYSRDHTIGHAYLMNVSTVEELIVTMQNKIIPLLKEYFYDDWEKIGLVLGGIGNNESDAYIVYQEQVDVQALFKRASTYTPVDFPPKYRVKENITVEDLKGIYE</sequence>
<accession>A0ABU9K513</accession>
<protein>
    <submittedName>
        <fullName evidence="2">AAA family ATPase</fullName>
    </submittedName>
</protein>
<dbReference type="InterPro" id="IPR052934">
    <property type="entry name" value="Methyl-DNA_Rec/Restrict_Enz"/>
</dbReference>
<organism evidence="2 3">
    <name type="scientific">Rossellomorea oryzaecorticis</name>
    <dbReference type="NCBI Taxonomy" id="1396505"/>
    <lineage>
        <taxon>Bacteria</taxon>
        <taxon>Bacillati</taxon>
        <taxon>Bacillota</taxon>
        <taxon>Bacilli</taxon>
        <taxon>Bacillales</taxon>
        <taxon>Bacillaceae</taxon>
        <taxon>Rossellomorea</taxon>
    </lineage>
</organism>
<evidence type="ECO:0000313" key="3">
    <source>
        <dbReference type="Proteomes" id="UP001389717"/>
    </source>
</evidence>
<dbReference type="Gene3D" id="3.40.50.300">
    <property type="entry name" value="P-loop containing nucleotide triphosphate hydrolases"/>
    <property type="match status" value="1"/>
</dbReference>
<reference evidence="2 3" key="1">
    <citation type="submission" date="2024-04" db="EMBL/GenBank/DDBJ databases">
        <title>Bacillus oryzaecorticis sp. nov., a moderately halophilic bacterium isolated from rice husks.</title>
        <authorList>
            <person name="Zhu H.-S."/>
        </authorList>
    </citation>
    <scope>NUCLEOTIDE SEQUENCE [LARGE SCALE GENOMIC DNA]</scope>
    <source>
        <strain evidence="2 3">ZC255</strain>
    </source>
</reference>
<gene>
    <name evidence="2" type="ORF">AAEO50_02305</name>
</gene>
<dbReference type="Proteomes" id="UP001389717">
    <property type="component" value="Unassembled WGS sequence"/>
</dbReference>
<feature type="domain" description="ATPase dynein-related AAA" evidence="1">
    <location>
        <begin position="449"/>
        <end position="611"/>
    </location>
</feature>
<evidence type="ECO:0000259" key="1">
    <source>
        <dbReference type="Pfam" id="PF07728"/>
    </source>
</evidence>
<keyword evidence="3" id="KW-1185">Reference proteome</keyword>
<dbReference type="InterPro" id="IPR027417">
    <property type="entry name" value="P-loop_NTPase"/>
</dbReference>
<comment type="caution">
    <text evidence="2">The sequence shown here is derived from an EMBL/GenBank/DDBJ whole genome shotgun (WGS) entry which is preliminary data.</text>
</comment>
<dbReference type="Pfam" id="PF07728">
    <property type="entry name" value="AAA_5"/>
    <property type="match status" value="1"/>
</dbReference>
<name>A0ABU9K513_9BACI</name>
<dbReference type="PANTHER" id="PTHR37291:SF1">
    <property type="entry name" value="TYPE IV METHYL-DIRECTED RESTRICTION ENZYME ECOKMCRB SUBUNIT"/>
    <property type="match status" value="1"/>
</dbReference>